<evidence type="ECO:0000313" key="1">
    <source>
        <dbReference type="EMBL" id="KKK77230.1"/>
    </source>
</evidence>
<accession>A0A0F8YTU9</accession>
<name>A0A0F8YTU9_9ZZZZ</name>
<proteinExistence type="predicted"/>
<sequence>MMLKDFQKYKRINISKLFFDISRAIIPFSEMFNKPNFSDIHSGGECIPFQNRDPEYKQIFRQEFVNGLKKLETKLYM</sequence>
<protein>
    <submittedName>
        <fullName evidence="1">Uncharacterized protein</fullName>
    </submittedName>
</protein>
<reference evidence="1" key="1">
    <citation type="journal article" date="2015" name="Nature">
        <title>Complex archaea that bridge the gap between prokaryotes and eukaryotes.</title>
        <authorList>
            <person name="Spang A."/>
            <person name="Saw J.H."/>
            <person name="Jorgensen S.L."/>
            <person name="Zaremba-Niedzwiedzka K."/>
            <person name="Martijn J."/>
            <person name="Lind A.E."/>
            <person name="van Eijk R."/>
            <person name="Schleper C."/>
            <person name="Guy L."/>
            <person name="Ettema T.J."/>
        </authorList>
    </citation>
    <scope>NUCLEOTIDE SEQUENCE</scope>
</reference>
<gene>
    <name evidence="1" type="ORF">LCGC14_2855700</name>
</gene>
<dbReference type="AlphaFoldDB" id="A0A0F8YTU9"/>
<organism evidence="1">
    <name type="scientific">marine sediment metagenome</name>
    <dbReference type="NCBI Taxonomy" id="412755"/>
    <lineage>
        <taxon>unclassified sequences</taxon>
        <taxon>metagenomes</taxon>
        <taxon>ecological metagenomes</taxon>
    </lineage>
</organism>
<dbReference type="EMBL" id="LAZR01055054">
    <property type="protein sequence ID" value="KKK77230.1"/>
    <property type="molecule type" value="Genomic_DNA"/>
</dbReference>
<comment type="caution">
    <text evidence="1">The sequence shown here is derived from an EMBL/GenBank/DDBJ whole genome shotgun (WGS) entry which is preliminary data.</text>
</comment>